<dbReference type="InterPro" id="IPR021734">
    <property type="entry name" value="DUF3303"/>
</dbReference>
<name>A0A6J4UW56_9BACT</name>
<protein>
    <recommendedName>
        <fullName evidence="2">DUF3303 domain-containing protein</fullName>
    </recommendedName>
</protein>
<dbReference type="EMBL" id="CADCWF010000170">
    <property type="protein sequence ID" value="CAA9562202.1"/>
    <property type="molecule type" value="Genomic_DNA"/>
</dbReference>
<proteinExistence type="predicted"/>
<evidence type="ECO:0000313" key="1">
    <source>
        <dbReference type="EMBL" id="CAA9562202.1"/>
    </source>
</evidence>
<organism evidence="1">
    <name type="scientific">uncultured Thermomicrobiales bacterium</name>
    <dbReference type="NCBI Taxonomy" id="1645740"/>
    <lineage>
        <taxon>Bacteria</taxon>
        <taxon>Pseudomonadati</taxon>
        <taxon>Thermomicrobiota</taxon>
        <taxon>Thermomicrobia</taxon>
        <taxon>Thermomicrobiales</taxon>
        <taxon>environmental samples</taxon>
    </lineage>
</organism>
<reference evidence="1" key="1">
    <citation type="submission" date="2020-02" db="EMBL/GenBank/DDBJ databases">
        <authorList>
            <person name="Meier V. D."/>
        </authorList>
    </citation>
    <scope>NUCLEOTIDE SEQUENCE</scope>
    <source>
        <strain evidence="1">AVDCRST_MAG59</strain>
    </source>
</reference>
<dbReference type="Pfam" id="PF11746">
    <property type="entry name" value="DUF3303"/>
    <property type="match status" value="1"/>
</dbReference>
<accession>A0A6J4UW56</accession>
<gene>
    <name evidence="1" type="ORF">AVDCRST_MAG59-2684</name>
</gene>
<dbReference type="AlphaFoldDB" id="A0A6J4UW56"/>
<sequence>MLFHCQFTWYPGTSRAEVARRVVQQHDAGENRPERIRGWYNLVGGGAGFLLVDYDDPAELTAFLQPYMDLMSFDVRAITQNDYDGTIDRLRQVAAQAT</sequence>
<evidence type="ECO:0008006" key="2">
    <source>
        <dbReference type="Google" id="ProtNLM"/>
    </source>
</evidence>